<evidence type="ECO:0000313" key="2">
    <source>
        <dbReference type="EMBL" id="RRG21209.1"/>
    </source>
</evidence>
<evidence type="ECO:0000313" key="3">
    <source>
        <dbReference type="Proteomes" id="UP000285794"/>
    </source>
</evidence>
<dbReference type="EMBL" id="QQWG01000009">
    <property type="protein sequence ID" value="RRG21209.1"/>
    <property type="molecule type" value="Genomic_DNA"/>
</dbReference>
<protein>
    <submittedName>
        <fullName evidence="2">Uncharacterized protein</fullName>
    </submittedName>
</protein>
<gene>
    <name evidence="2" type="ORF">DWB61_10765</name>
</gene>
<reference evidence="2 3" key="1">
    <citation type="submission" date="2018-07" db="EMBL/GenBank/DDBJ databases">
        <title>Draft genome sequence of Ancylomarina sp. M1P.</title>
        <authorList>
            <person name="Yadav S."/>
            <person name="Villanueva L."/>
            <person name="Damste J.S.S."/>
        </authorList>
    </citation>
    <scope>NUCLEOTIDE SEQUENCE [LARGE SCALE GENOMIC DNA]</scope>
    <source>
        <strain evidence="2 3">M1P</strain>
    </source>
</reference>
<feature type="transmembrane region" description="Helical" evidence="1">
    <location>
        <begin position="62"/>
        <end position="79"/>
    </location>
</feature>
<accession>A0A425Y0D6</accession>
<keyword evidence="1" id="KW-0812">Transmembrane</keyword>
<sequence>MAAFFVSQIRIVCKQLLYLLINKNSFMKNQIKAKGLHFLFFLFIYMCLYFPLLYFIDSINRAYITGITAFLTVMISPRLKVIKAQSRDKIQITWIFQKKAQIF</sequence>
<dbReference type="AlphaFoldDB" id="A0A425Y0D6"/>
<keyword evidence="1" id="KW-0472">Membrane</keyword>
<proteinExistence type="predicted"/>
<dbReference type="Proteomes" id="UP000285794">
    <property type="component" value="Unassembled WGS sequence"/>
</dbReference>
<comment type="caution">
    <text evidence="2">The sequence shown here is derived from an EMBL/GenBank/DDBJ whole genome shotgun (WGS) entry which is preliminary data.</text>
</comment>
<evidence type="ECO:0000256" key="1">
    <source>
        <dbReference type="SAM" id="Phobius"/>
    </source>
</evidence>
<organism evidence="2 3">
    <name type="scientific">Ancylomarina euxinus</name>
    <dbReference type="NCBI Taxonomy" id="2283627"/>
    <lineage>
        <taxon>Bacteria</taxon>
        <taxon>Pseudomonadati</taxon>
        <taxon>Bacteroidota</taxon>
        <taxon>Bacteroidia</taxon>
        <taxon>Marinilabiliales</taxon>
        <taxon>Marinifilaceae</taxon>
        <taxon>Ancylomarina</taxon>
    </lineage>
</organism>
<name>A0A425Y0D6_9BACT</name>
<keyword evidence="1" id="KW-1133">Transmembrane helix</keyword>
<feature type="transmembrane region" description="Helical" evidence="1">
    <location>
        <begin position="36"/>
        <end position="56"/>
    </location>
</feature>
<keyword evidence="3" id="KW-1185">Reference proteome</keyword>